<name>A0A2X2X321_CHRJE</name>
<accession>A0A2X2X321</accession>
<evidence type="ECO:0000313" key="3">
    <source>
        <dbReference type="EMBL" id="SQB47074.1"/>
    </source>
</evidence>
<dbReference type="GO" id="GO:0044010">
    <property type="term" value="P:single-species biofilm formation"/>
    <property type="evidence" value="ECO:0007669"/>
    <property type="project" value="TreeGrafter"/>
</dbReference>
<gene>
    <name evidence="3" type="primary">hyaD_4</name>
    <name evidence="3" type="ORF">NCTC13492_04153</name>
    <name evidence="2" type="ORF">SAMN05421542_1342</name>
</gene>
<dbReference type="AlphaFoldDB" id="A0A2X2X321"/>
<dbReference type="InterPro" id="IPR001173">
    <property type="entry name" value="Glyco_trans_2-like"/>
</dbReference>
<dbReference type="GO" id="GO:0050501">
    <property type="term" value="F:hyaluronan synthase activity"/>
    <property type="evidence" value="ECO:0007669"/>
    <property type="project" value="UniProtKB-EC"/>
</dbReference>
<dbReference type="PANTHER" id="PTHR43685:SF2">
    <property type="entry name" value="GLYCOSYLTRANSFERASE 2-LIKE DOMAIN-CONTAINING PROTEIN"/>
    <property type="match status" value="1"/>
</dbReference>
<dbReference type="Gene3D" id="3.90.550.10">
    <property type="entry name" value="Spore Coat Polysaccharide Biosynthesis Protein SpsA, Chain A"/>
    <property type="match status" value="1"/>
</dbReference>
<dbReference type="EC" id="2.4.1.212" evidence="3"/>
<protein>
    <submittedName>
        <fullName evidence="2">Glycosyltransferase involved in cell wall bisynthesis</fullName>
    </submittedName>
    <submittedName>
        <fullName evidence="3">Hyaluronan synthase</fullName>
        <ecNumber evidence="3">2.4.1.212</ecNumber>
    </submittedName>
</protein>
<keyword evidence="4" id="KW-1185">Reference proteome</keyword>
<dbReference type="InterPro" id="IPR029044">
    <property type="entry name" value="Nucleotide-diphossugar_trans"/>
</dbReference>
<proteinExistence type="predicted"/>
<keyword evidence="3" id="KW-0808">Transferase</keyword>
<dbReference type="PANTHER" id="PTHR43685">
    <property type="entry name" value="GLYCOSYLTRANSFERASE"/>
    <property type="match status" value="1"/>
</dbReference>
<feature type="domain" description="Glycosyltransferase 2-like" evidence="1">
    <location>
        <begin position="6"/>
        <end position="133"/>
    </location>
</feature>
<dbReference type="RefSeq" id="WP_089734790.1">
    <property type="nucleotide sequence ID" value="NZ_FNEG01000002.1"/>
</dbReference>
<keyword evidence="3" id="KW-0328">Glycosyltransferase</keyword>
<organism evidence="3 5">
    <name type="scientific">Chryseobacterium jejuense</name>
    <dbReference type="NCBI Taxonomy" id="445960"/>
    <lineage>
        <taxon>Bacteria</taxon>
        <taxon>Pseudomonadati</taxon>
        <taxon>Bacteroidota</taxon>
        <taxon>Flavobacteriia</taxon>
        <taxon>Flavobacteriales</taxon>
        <taxon>Weeksellaceae</taxon>
        <taxon>Chryseobacterium group</taxon>
        <taxon>Chryseobacterium</taxon>
    </lineage>
</organism>
<dbReference type="EMBL" id="UAWB01000014">
    <property type="protein sequence ID" value="SQB47074.1"/>
    <property type="molecule type" value="Genomic_DNA"/>
</dbReference>
<dbReference type="Proteomes" id="UP000199426">
    <property type="component" value="Unassembled WGS sequence"/>
</dbReference>
<sequence length="271" mass="32215">MASKVSIIVPCYNQENYLDECLQSVLDQTYLDWECIIIDDGSTDNTEKIVKNWLDKDSRFKYFKKINGGVSSARNFGIEKANAEWILPLDGDDKIASQYLEFASNEFYKNPDVIYCRASFFGNSNEEFILDNFSYDLLLMHNLIFCSAFFKKAAWEKTIGYDTNLIHGFEDWEFWIELLKNSSKKVICMDYLGFYYRRKDVSRDVNINKNLHQKQEAFKYIFNKHQNEYFKIYGTFFDIVRQNKKLLTDNEKLTEVVNEPIFKKILRKLRK</sequence>
<dbReference type="Proteomes" id="UP000251670">
    <property type="component" value="Unassembled WGS sequence"/>
</dbReference>
<evidence type="ECO:0000259" key="1">
    <source>
        <dbReference type="Pfam" id="PF00535"/>
    </source>
</evidence>
<dbReference type="STRING" id="445960.SAMN05421542_1342"/>
<dbReference type="EMBL" id="FNEG01000002">
    <property type="protein sequence ID" value="SDI57185.1"/>
    <property type="molecule type" value="Genomic_DNA"/>
</dbReference>
<dbReference type="SUPFAM" id="SSF53448">
    <property type="entry name" value="Nucleotide-diphospho-sugar transferases"/>
    <property type="match status" value="1"/>
</dbReference>
<dbReference type="Pfam" id="PF00535">
    <property type="entry name" value="Glycos_transf_2"/>
    <property type="match status" value="1"/>
</dbReference>
<reference evidence="2 4" key="1">
    <citation type="submission" date="2016-10" db="EMBL/GenBank/DDBJ databases">
        <authorList>
            <person name="Varghese N."/>
            <person name="Submissions S."/>
        </authorList>
    </citation>
    <scope>NUCLEOTIDE SEQUENCE [LARGE SCALE GENOMIC DNA]</scope>
    <source>
        <strain evidence="2 4">DSM 19299</strain>
    </source>
</reference>
<evidence type="ECO:0000313" key="4">
    <source>
        <dbReference type="Proteomes" id="UP000199426"/>
    </source>
</evidence>
<evidence type="ECO:0000313" key="5">
    <source>
        <dbReference type="Proteomes" id="UP000251670"/>
    </source>
</evidence>
<evidence type="ECO:0000313" key="2">
    <source>
        <dbReference type="EMBL" id="SDI57185.1"/>
    </source>
</evidence>
<dbReference type="OrthoDB" id="597270at2"/>
<dbReference type="CDD" id="cd00761">
    <property type="entry name" value="Glyco_tranf_GTA_type"/>
    <property type="match status" value="1"/>
</dbReference>
<dbReference type="InterPro" id="IPR050834">
    <property type="entry name" value="Glycosyltransf_2"/>
</dbReference>
<reference evidence="3 5" key="2">
    <citation type="submission" date="2018-06" db="EMBL/GenBank/DDBJ databases">
        <authorList>
            <consortium name="Pathogen Informatics"/>
            <person name="Doyle S."/>
        </authorList>
    </citation>
    <scope>NUCLEOTIDE SEQUENCE [LARGE SCALE GENOMIC DNA]</scope>
    <source>
        <strain evidence="3 5">NCTC13492</strain>
    </source>
</reference>